<comment type="caution">
    <text evidence="12">The sequence shown here is derived from an EMBL/GenBank/DDBJ whole genome shotgun (WGS) entry which is preliminary data.</text>
</comment>
<evidence type="ECO:0000256" key="6">
    <source>
        <dbReference type="ARBA" id="ARBA00022989"/>
    </source>
</evidence>
<accession>A0A8H7LM22</accession>
<dbReference type="AlphaFoldDB" id="A0A8H7LM22"/>
<feature type="region of interest" description="Disordered" evidence="9">
    <location>
        <begin position="751"/>
        <end position="784"/>
    </location>
</feature>
<comment type="subcellular location">
    <subcellularLocation>
        <location evidence="1">Membrane</location>
        <topology evidence="1">Multi-pass membrane protein</topology>
    </subcellularLocation>
</comment>
<feature type="transmembrane region" description="Helical" evidence="10">
    <location>
        <begin position="407"/>
        <end position="431"/>
    </location>
</feature>
<dbReference type="GO" id="GO:0008324">
    <property type="term" value="F:monoatomic cation transmembrane transporter activity"/>
    <property type="evidence" value="ECO:0007669"/>
    <property type="project" value="InterPro"/>
</dbReference>
<dbReference type="PANTHER" id="PTHR16228">
    <property type="entry name" value="DIVALENT CATION TRANSPORTER SOLUTE CARRIER FAMILY 41"/>
    <property type="match status" value="1"/>
</dbReference>
<evidence type="ECO:0000259" key="11">
    <source>
        <dbReference type="Pfam" id="PF01769"/>
    </source>
</evidence>
<dbReference type="Proteomes" id="UP000650582">
    <property type="component" value="Unassembled WGS sequence"/>
</dbReference>
<feature type="domain" description="SLC41A/MgtE integral membrane" evidence="11">
    <location>
        <begin position="413"/>
        <end position="540"/>
    </location>
</feature>
<dbReference type="Pfam" id="PF03357">
    <property type="entry name" value="Snf7"/>
    <property type="match status" value="1"/>
</dbReference>
<feature type="transmembrane region" description="Helical" evidence="10">
    <location>
        <begin position="383"/>
        <end position="401"/>
    </location>
</feature>
<keyword evidence="4 10" id="KW-0812">Transmembrane</keyword>
<dbReference type="Pfam" id="PF01769">
    <property type="entry name" value="MgtE"/>
    <property type="match status" value="2"/>
</dbReference>
<keyword evidence="6 10" id="KW-1133">Transmembrane helix</keyword>
<evidence type="ECO:0000313" key="12">
    <source>
        <dbReference type="EMBL" id="KAF8682329.1"/>
    </source>
</evidence>
<evidence type="ECO:0000256" key="4">
    <source>
        <dbReference type="ARBA" id="ARBA00022692"/>
    </source>
</evidence>
<dbReference type="InterPro" id="IPR005024">
    <property type="entry name" value="Snf7_fam"/>
</dbReference>
<gene>
    <name evidence="12" type="ORF">RHS04_02876</name>
</gene>
<keyword evidence="3" id="KW-0813">Transport</keyword>
<dbReference type="GO" id="GO:0007034">
    <property type="term" value="P:vacuolar transport"/>
    <property type="evidence" value="ECO:0007669"/>
    <property type="project" value="InterPro"/>
</dbReference>
<dbReference type="EMBL" id="JACYCC010000035">
    <property type="protein sequence ID" value="KAF8682329.1"/>
    <property type="molecule type" value="Genomic_DNA"/>
</dbReference>
<feature type="domain" description="SLC41A/MgtE integral membrane" evidence="11">
    <location>
        <begin position="124"/>
        <end position="303"/>
    </location>
</feature>
<protein>
    <submittedName>
        <fullName evidence="12">Divalent cation transporter</fullName>
    </submittedName>
</protein>
<feature type="transmembrane region" description="Helical" evidence="10">
    <location>
        <begin position="286"/>
        <end position="311"/>
    </location>
</feature>
<keyword evidence="5" id="KW-0460">Magnesium</keyword>
<dbReference type="InterPro" id="IPR006667">
    <property type="entry name" value="SLC41_membr_dom"/>
</dbReference>
<name>A0A8H7LM22_9AGAM</name>
<reference evidence="12" key="1">
    <citation type="submission" date="2020-09" db="EMBL/GenBank/DDBJ databases">
        <title>Comparative genome analyses of four rice-infecting Rhizoctonia solani isolates reveal extensive enrichment of homogalacturonan modification genes.</title>
        <authorList>
            <person name="Lee D.-Y."/>
            <person name="Jeon J."/>
            <person name="Kim K.-T."/>
            <person name="Cheong K."/>
            <person name="Song H."/>
            <person name="Choi G."/>
            <person name="Ko J."/>
            <person name="Opiyo S.O."/>
            <person name="Zuo S."/>
            <person name="Madhav S."/>
            <person name="Lee Y.-H."/>
            <person name="Wang G.-L."/>
        </authorList>
    </citation>
    <scope>NUCLEOTIDE SEQUENCE</scope>
    <source>
        <strain evidence="12">AG1-IA YN-7</strain>
    </source>
</reference>
<feature type="transmembrane region" description="Helical" evidence="10">
    <location>
        <begin position="482"/>
        <end position="506"/>
    </location>
</feature>
<evidence type="ECO:0000256" key="3">
    <source>
        <dbReference type="ARBA" id="ARBA00022448"/>
    </source>
</evidence>
<feature type="region of interest" description="Disordered" evidence="9">
    <location>
        <begin position="35"/>
        <end position="75"/>
    </location>
</feature>
<evidence type="ECO:0000256" key="1">
    <source>
        <dbReference type="ARBA" id="ARBA00004141"/>
    </source>
</evidence>
<feature type="transmembrane region" description="Helical" evidence="10">
    <location>
        <begin position="340"/>
        <end position="363"/>
    </location>
</feature>
<feature type="transmembrane region" description="Helical" evidence="10">
    <location>
        <begin position="246"/>
        <end position="274"/>
    </location>
</feature>
<sequence>MAPLETHELSSLAPVNGNGFYENYDAHVSKISMHERHASDDEASDDGNEGEGANAALLGGHSRSNSLGAPDPPEGASQVIKGIITETAPTLFLTILGMMFTGALLQRVTHWKPMRSVDELFILIPMLNNLKGNLELVLSARLATASHIGVLDRRSSRRALIGGSLSLLQLQALCVSALAAIVSFLLGLALPETAVAGGSTGEKVGVDGNVTMRWHLGKVARELVKQAPHKVPKIKDEGTKSGWREFIIVLSTAMSSACLSGLILGSFMCSTVLLCRRFKLDPDNIAPPLASCLGDLVTLTLTALTSTLFFYTSGRPQDPVLAAPQNTTSSLLLIRDTQPAIGHFPFLPFLITMGLALSIPFIFQLCRRLTFSRPLIREGWTPLLVAMAIESGTGIVLDWYVGRYRGFGMLAVVMTSLPGSVGAVFVSRLSTELHQSESNSNKKSSDQGNPKLVSLTLFAVGFPVLISYLLFVWGAGWLPLPFGFVGLFVAIFGITVSAALGLAYYLTHLFWRHGFDPDAYCLPVHSALVDLIGQLFLVACYELASLFGNDPKMSGWLSYFTGKKDTRQTARDAIVNTRQHLAVLDKKEENLQRKIEEELKKAKANAVSNKTAELAAVATSLLSGPATAALRRKKTYETELEKLYGQRMTLETQASCDFPTIGISTGTSLTRTMAAMKQGAQALRDIHGNLTIDVVDATMDKVREQMELTNEISEAISNPLNMGVDIDEDELKDQLAELEQEELNDRLMGADRAPLHTPAVTAGPSTVSAGRSKAEEEDAEERELRELQAALAM</sequence>
<proteinExistence type="inferred from homology"/>
<feature type="compositionally biased region" description="Low complexity" evidence="9">
    <location>
        <begin position="51"/>
        <end position="60"/>
    </location>
</feature>
<evidence type="ECO:0000256" key="7">
    <source>
        <dbReference type="ARBA" id="ARBA00023065"/>
    </source>
</evidence>
<dbReference type="InterPro" id="IPR045349">
    <property type="entry name" value="SLC41A1-3"/>
</dbReference>
<organism evidence="12 13">
    <name type="scientific">Rhizoctonia solani</name>
    <dbReference type="NCBI Taxonomy" id="456999"/>
    <lineage>
        <taxon>Eukaryota</taxon>
        <taxon>Fungi</taxon>
        <taxon>Dikarya</taxon>
        <taxon>Basidiomycota</taxon>
        <taxon>Agaricomycotina</taxon>
        <taxon>Agaricomycetes</taxon>
        <taxon>Cantharellales</taxon>
        <taxon>Ceratobasidiaceae</taxon>
        <taxon>Rhizoctonia</taxon>
    </lineage>
</organism>
<dbReference type="GO" id="GO:0005886">
    <property type="term" value="C:plasma membrane"/>
    <property type="evidence" value="ECO:0007669"/>
    <property type="project" value="TreeGrafter"/>
</dbReference>
<feature type="transmembrane region" description="Helical" evidence="10">
    <location>
        <begin position="452"/>
        <end position="476"/>
    </location>
</feature>
<dbReference type="PANTHER" id="PTHR16228:SF7">
    <property type="entry name" value="SLC41A_MGTE INTEGRAL MEMBRANE DOMAIN-CONTAINING PROTEIN"/>
    <property type="match status" value="1"/>
</dbReference>
<dbReference type="Gene3D" id="1.10.287.1060">
    <property type="entry name" value="ESAT-6-like"/>
    <property type="match status" value="1"/>
</dbReference>
<evidence type="ECO:0000256" key="8">
    <source>
        <dbReference type="ARBA" id="ARBA00023136"/>
    </source>
</evidence>
<dbReference type="SUPFAM" id="SSF161093">
    <property type="entry name" value="MgtE membrane domain-like"/>
    <property type="match status" value="2"/>
</dbReference>
<feature type="transmembrane region" description="Helical" evidence="10">
    <location>
        <begin position="167"/>
        <end position="190"/>
    </location>
</feature>
<comment type="similarity">
    <text evidence="2">Belongs to the SLC41A transporter family.</text>
</comment>
<evidence type="ECO:0000256" key="9">
    <source>
        <dbReference type="SAM" id="MobiDB-lite"/>
    </source>
</evidence>
<evidence type="ECO:0000256" key="10">
    <source>
        <dbReference type="SAM" id="Phobius"/>
    </source>
</evidence>
<evidence type="ECO:0000313" key="13">
    <source>
        <dbReference type="Proteomes" id="UP000650582"/>
    </source>
</evidence>
<feature type="transmembrane region" description="Helical" evidence="10">
    <location>
        <begin position="87"/>
        <end position="105"/>
    </location>
</feature>
<keyword evidence="8 10" id="KW-0472">Membrane</keyword>
<evidence type="ECO:0000256" key="5">
    <source>
        <dbReference type="ARBA" id="ARBA00022842"/>
    </source>
</evidence>
<dbReference type="InterPro" id="IPR036739">
    <property type="entry name" value="SLC41_membr_dom_sf"/>
</dbReference>
<keyword evidence="7" id="KW-0406">Ion transport</keyword>
<dbReference type="Gene3D" id="6.10.250.1710">
    <property type="match status" value="1"/>
</dbReference>
<evidence type="ECO:0000256" key="2">
    <source>
        <dbReference type="ARBA" id="ARBA00009749"/>
    </source>
</evidence>
<dbReference type="Gene3D" id="1.10.357.20">
    <property type="entry name" value="SLC41 divalent cation transporters, integral membrane domain"/>
    <property type="match status" value="2"/>
</dbReference>